<feature type="non-terminal residue" evidence="1">
    <location>
        <position position="64"/>
    </location>
</feature>
<name>A0A382BDH2_9ZZZZ</name>
<proteinExistence type="predicted"/>
<sequence length="64" mass="7060">MNVAQESYGGAAGLVSLGWTNGTRYNFLELFIDGRREAQIDGELNEYTIENLSVGRHELGLQGQ</sequence>
<evidence type="ECO:0000313" key="1">
    <source>
        <dbReference type="EMBL" id="SVB11714.1"/>
    </source>
</evidence>
<protein>
    <submittedName>
        <fullName evidence="1">Uncharacterized protein</fullName>
    </submittedName>
</protein>
<accession>A0A382BDH2</accession>
<dbReference type="EMBL" id="UINC01029273">
    <property type="protein sequence ID" value="SVB11714.1"/>
    <property type="molecule type" value="Genomic_DNA"/>
</dbReference>
<organism evidence="1">
    <name type="scientific">marine metagenome</name>
    <dbReference type="NCBI Taxonomy" id="408172"/>
    <lineage>
        <taxon>unclassified sequences</taxon>
        <taxon>metagenomes</taxon>
        <taxon>ecological metagenomes</taxon>
    </lineage>
</organism>
<reference evidence="1" key="1">
    <citation type="submission" date="2018-05" db="EMBL/GenBank/DDBJ databases">
        <authorList>
            <person name="Lanie J.A."/>
            <person name="Ng W.-L."/>
            <person name="Kazmierczak K.M."/>
            <person name="Andrzejewski T.M."/>
            <person name="Davidsen T.M."/>
            <person name="Wayne K.J."/>
            <person name="Tettelin H."/>
            <person name="Glass J.I."/>
            <person name="Rusch D."/>
            <person name="Podicherti R."/>
            <person name="Tsui H.-C.T."/>
            <person name="Winkler M.E."/>
        </authorList>
    </citation>
    <scope>NUCLEOTIDE SEQUENCE</scope>
</reference>
<gene>
    <name evidence="1" type="ORF">METZ01_LOCUS164568</name>
</gene>
<dbReference type="AlphaFoldDB" id="A0A382BDH2"/>